<comment type="caution">
    <text evidence="9">The sequence shown here is derived from an EMBL/GenBank/DDBJ whole genome shotgun (WGS) entry which is preliminary data.</text>
</comment>
<dbReference type="CDD" id="cd03263">
    <property type="entry name" value="ABC_subfamily_A"/>
    <property type="match status" value="1"/>
</dbReference>
<keyword evidence="2 7" id="KW-0812">Transmembrane</keyword>
<dbReference type="Pfam" id="PF00005">
    <property type="entry name" value="ABC_tran"/>
    <property type="match status" value="1"/>
</dbReference>
<gene>
    <name evidence="9" type="ORF">BCR33DRAFT_779180</name>
</gene>
<comment type="subcellular location">
    <subcellularLocation>
        <location evidence="1">Membrane</location>
        <topology evidence="1">Multi-pass membrane protein</topology>
    </subcellularLocation>
</comment>
<reference evidence="9 10" key="1">
    <citation type="submission" date="2016-07" db="EMBL/GenBank/DDBJ databases">
        <title>Pervasive Adenine N6-methylation of Active Genes in Fungi.</title>
        <authorList>
            <consortium name="DOE Joint Genome Institute"/>
            <person name="Mondo S.J."/>
            <person name="Dannebaum R.O."/>
            <person name="Kuo R.C."/>
            <person name="Labutti K."/>
            <person name="Haridas S."/>
            <person name="Kuo A."/>
            <person name="Salamov A."/>
            <person name="Ahrendt S.R."/>
            <person name="Lipzen A."/>
            <person name="Sullivan W."/>
            <person name="Andreopoulos W.B."/>
            <person name="Clum A."/>
            <person name="Lindquist E."/>
            <person name="Daum C."/>
            <person name="Ramamoorthy G.K."/>
            <person name="Gryganskyi A."/>
            <person name="Culley D."/>
            <person name="Magnuson J.K."/>
            <person name="James T.Y."/>
            <person name="O'Malley M.A."/>
            <person name="Stajich J.E."/>
            <person name="Spatafora J.W."/>
            <person name="Visel A."/>
            <person name="Grigoriev I.V."/>
        </authorList>
    </citation>
    <scope>NUCLEOTIDE SEQUENCE [LARGE SCALE GENOMIC DNA]</scope>
    <source>
        <strain evidence="9 10">JEL800</strain>
    </source>
</reference>
<dbReference type="PROSITE" id="PS50893">
    <property type="entry name" value="ABC_TRANSPORTER_2"/>
    <property type="match status" value="1"/>
</dbReference>
<accession>A0A1Y2D3S6</accession>
<organism evidence="9 10">
    <name type="scientific">Rhizoclosmatium globosum</name>
    <dbReference type="NCBI Taxonomy" id="329046"/>
    <lineage>
        <taxon>Eukaryota</taxon>
        <taxon>Fungi</taxon>
        <taxon>Fungi incertae sedis</taxon>
        <taxon>Chytridiomycota</taxon>
        <taxon>Chytridiomycota incertae sedis</taxon>
        <taxon>Chytridiomycetes</taxon>
        <taxon>Chytridiales</taxon>
        <taxon>Chytriomycetaceae</taxon>
        <taxon>Rhizoclosmatium</taxon>
    </lineage>
</organism>
<keyword evidence="4" id="KW-0067">ATP-binding</keyword>
<dbReference type="SMART" id="SM00382">
    <property type="entry name" value="AAA"/>
    <property type="match status" value="1"/>
</dbReference>
<proteinExistence type="predicted"/>
<dbReference type="Gene3D" id="3.40.50.300">
    <property type="entry name" value="P-loop containing nucleotide triphosphate hydrolases"/>
    <property type="match status" value="1"/>
</dbReference>
<evidence type="ECO:0000256" key="3">
    <source>
        <dbReference type="ARBA" id="ARBA00022741"/>
    </source>
</evidence>
<dbReference type="GO" id="GO:0016020">
    <property type="term" value="C:membrane"/>
    <property type="evidence" value="ECO:0007669"/>
    <property type="project" value="UniProtKB-SubCell"/>
</dbReference>
<dbReference type="InterPro" id="IPR013525">
    <property type="entry name" value="ABC2_TM"/>
</dbReference>
<dbReference type="SUPFAM" id="SSF52540">
    <property type="entry name" value="P-loop containing nucleoside triphosphate hydrolases"/>
    <property type="match status" value="1"/>
</dbReference>
<evidence type="ECO:0000256" key="6">
    <source>
        <dbReference type="ARBA" id="ARBA00023136"/>
    </source>
</evidence>
<evidence type="ECO:0000259" key="8">
    <source>
        <dbReference type="PROSITE" id="PS50893"/>
    </source>
</evidence>
<feature type="transmembrane region" description="Helical" evidence="7">
    <location>
        <begin position="307"/>
        <end position="327"/>
    </location>
</feature>
<dbReference type="PANTHER" id="PTHR19229:SF205">
    <property type="entry name" value="ABC TRANSPORTER A FAMILY MEMBER 1-RELATED"/>
    <property type="match status" value="1"/>
</dbReference>
<dbReference type="GO" id="GO:0016887">
    <property type="term" value="F:ATP hydrolysis activity"/>
    <property type="evidence" value="ECO:0007669"/>
    <property type="project" value="InterPro"/>
</dbReference>
<dbReference type="PANTHER" id="PTHR19229">
    <property type="entry name" value="ATP-BINDING CASSETTE TRANSPORTER SUBFAMILY A ABCA"/>
    <property type="match status" value="1"/>
</dbReference>
<feature type="transmembrane region" description="Helical" evidence="7">
    <location>
        <begin position="278"/>
        <end position="300"/>
    </location>
</feature>
<feature type="domain" description="ABC transporter" evidence="8">
    <location>
        <begin position="500"/>
        <end position="735"/>
    </location>
</feature>
<name>A0A1Y2D3S6_9FUNG</name>
<dbReference type="InterPro" id="IPR026082">
    <property type="entry name" value="ABCA"/>
</dbReference>
<evidence type="ECO:0000256" key="4">
    <source>
        <dbReference type="ARBA" id="ARBA00022840"/>
    </source>
</evidence>
<evidence type="ECO:0000313" key="10">
    <source>
        <dbReference type="Proteomes" id="UP000193642"/>
    </source>
</evidence>
<keyword evidence="3" id="KW-0547">Nucleotide-binding</keyword>
<keyword evidence="10" id="KW-1185">Reference proteome</keyword>
<dbReference type="InterPro" id="IPR027417">
    <property type="entry name" value="P-loop_NTPase"/>
</dbReference>
<feature type="transmembrane region" description="Helical" evidence="7">
    <location>
        <begin position="25"/>
        <end position="45"/>
    </location>
</feature>
<evidence type="ECO:0000256" key="7">
    <source>
        <dbReference type="SAM" id="Phobius"/>
    </source>
</evidence>
<keyword evidence="6 7" id="KW-0472">Membrane</keyword>
<dbReference type="InterPro" id="IPR003593">
    <property type="entry name" value="AAA+_ATPase"/>
</dbReference>
<dbReference type="STRING" id="329046.A0A1Y2D3S6"/>
<dbReference type="GO" id="GO:0005319">
    <property type="term" value="F:lipid transporter activity"/>
    <property type="evidence" value="ECO:0007669"/>
    <property type="project" value="TreeGrafter"/>
</dbReference>
<dbReference type="AlphaFoldDB" id="A0A1Y2D3S6"/>
<dbReference type="GO" id="GO:0140359">
    <property type="term" value="F:ABC-type transporter activity"/>
    <property type="evidence" value="ECO:0007669"/>
    <property type="project" value="InterPro"/>
</dbReference>
<dbReference type="GO" id="GO:0005524">
    <property type="term" value="F:ATP binding"/>
    <property type="evidence" value="ECO:0007669"/>
    <property type="project" value="UniProtKB-KW"/>
</dbReference>
<feature type="transmembrane region" description="Helical" evidence="7">
    <location>
        <begin position="244"/>
        <end position="266"/>
    </location>
</feature>
<dbReference type="Pfam" id="PF12698">
    <property type="entry name" value="ABC2_membrane_3"/>
    <property type="match status" value="1"/>
</dbReference>
<keyword evidence="5 7" id="KW-1133">Transmembrane helix</keyword>
<sequence length="837" mass="93093">MLKLLSQVAGLLAHKNLLQLRRHPFSLVFQTIFAPLLFLSVLKLLQTIDVQNQTRLQSEARDFTPTDERGLEGVSTCAQPKCVTVMYAEPDYSSLPIQQFTNWVNWYNYSVYDGIMSEFVELNNRRLADQTQKLKLEALTAHDLSFTPLTSMGVVKVPSSDFFYNYILANPNTTVFGVMFDASDLVLWNIEYTLWYNATTNRALYGGGLFGDSVLQMTREKESQSRSTLETIGLQPGAYFLAHMISYTIIIFLNSLATTILGQYIFQFDMFVRTSPVVLVLTFGMFGEAMVSLSLLLSCFVATKAGAGVVGVFVLVLGFLCQTFLFSGEQFGYIWWSNVAGDTFWKCFSIIPFFNFGKLFLDISVYTTGKLNPVTNTVPSARIRRRLCSKHPPPSQSLWLLAMNVGVFFCAAWYFDKVIPGECGAKMKPWFLFTKKYWFPAAIESTPPPTVFGSSETVSPPPTLEQIQKSNPAILTSVIKSINSIFENVDAVYTPPPITLEIKNLCKSFTTRSLVRKWRKHRAVDDLSLTLESGKLFALLGQSGAGKTTTTNILCGKTPQSSGSIRIWTAEDGRERRALSDLIGVCPQHDVLFHELTAREHVYLYARIKNVQVENAGIDILKAVNLEKVADSAVGTYSGGMKRRLSLTLSTLGQTRLLFLDEPTTGLDPVNRSHVQRFIQTLKQDRIVILTTHSMEEADVLADEVGIMVSGKLVECGAPWELKRRYLGREGGGAGRRVSVAVSGTDAQVLKVKNQVLEVSKFVSLEDEMAGALVFRVVGGMEGVKKVVEFLENEADVDVVKAWGISGATLEDVFIETVKKYGVNGKYDDESKNGIAF</sequence>
<dbReference type="OrthoDB" id="2130573at2759"/>
<evidence type="ECO:0000256" key="5">
    <source>
        <dbReference type="ARBA" id="ARBA00022989"/>
    </source>
</evidence>
<dbReference type="InterPro" id="IPR003439">
    <property type="entry name" value="ABC_transporter-like_ATP-bd"/>
</dbReference>
<evidence type="ECO:0000256" key="2">
    <source>
        <dbReference type="ARBA" id="ARBA00022692"/>
    </source>
</evidence>
<evidence type="ECO:0000256" key="1">
    <source>
        <dbReference type="ARBA" id="ARBA00004141"/>
    </source>
</evidence>
<dbReference type="Proteomes" id="UP000193642">
    <property type="component" value="Unassembled WGS sequence"/>
</dbReference>
<dbReference type="EMBL" id="MCGO01000001">
    <property type="protein sequence ID" value="ORY53867.1"/>
    <property type="molecule type" value="Genomic_DNA"/>
</dbReference>
<evidence type="ECO:0000313" key="9">
    <source>
        <dbReference type="EMBL" id="ORY53867.1"/>
    </source>
</evidence>
<protein>
    <recommendedName>
        <fullName evidence="8">ABC transporter domain-containing protein</fullName>
    </recommendedName>
</protein>